<dbReference type="InterPro" id="IPR050287">
    <property type="entry name" value="MTA/SAH_deaminase"/>
</dbReference>
<dbReference type="KEGG" id="msr:AU15_11500"/>
<evidence type="ECO:0000313" key="4">
    <source>
        <dbReference type="EMBL" id="AHI33185.1"/>
    </source>
</evidence>
<dbReference type="Pfam" id="PF01979">
    <property type="entry name" value="Amidohydro_1"/>
    <property type="match status" value="1"/>
</dbReference>
<dbReference type="Proteomes" id="UP000035081">
    <property type="component" value="Chromosome"/>
</dbReference>
<gene>
    <name evidence="4" type="ORF">AU15_11500</name>
</gene>
<dbReference type="InterPro" id="IPR006680">
    <property type="entry name" value="Amidohydro-rel"/>
</dbReference>
<organism evidence="4 5">
    <name type="scientific">Marinobacter salarius</name>
    <dbReference type="NCBI Taxonomy" id="1420917"/>
    <lineage>
        <taxon>Bacteria</taxon>
        <taxon>Pseudomonadati</taxon>
        <taxon>Pseudomonadota</taxon>
        <taxon>Gammaproteobacteria</taxon>
        <taxon>Pseudomonadales</taxon>
        <taxon>Marinobacteraceae</taxon>
        <taxon>Marinobacter</taxon>
    </lineage>
</organism>
<sequence>MTAREALRMATRGGAEVLGRGDALGRIQPGYCADIVAFRTDDIAMAGGQSDPLASLVFCTPPRVDWSIINGRVVIEEGQLLTRSLPHIIEEQNRMAASLAG</sequence>
<accession>W5YVU3</accession>
<evidence type="ECO:0000256" key="1">
    <source>
        <dbReference type="ARBA" id="ARBA00006745"/>
    </source>
</evidence>
<dbReference type="PANTHER" id="PTHR43794">
    <property type="entry name" value="AMINOHYDROLASE SSNA-RELATED"/>
    <property type="match status" value="1"/>
</dbReference>
<comment type="similarity">
    <text evidence="1">Belongs to the metallo-dependent hydrolases superfamily. ATZ/TRZ family.</text>
</comment>
<protein>
    <recommendedName>
        <fullName evidence="3">Amidohydrolase-related domain-containing protein</fullName>
    </recommendedName>
</protein>
<dbReference type="SUPFAM" id="SSF51338">
    <property type="entry name" value="Composite domain of metallo-dependent hydrolases"/>
    <property type="match status" value="1"/>
</dbReference>
<reference evidence="4 5" key="1">
    <citation type="journal article" date="2014" name="Genome Announc.">
        <title>Draft Genome Sequences of Marinobacter similis A3d10T and Marinobacter salarius R9SW1T.</title>
        <authorList>
            <person name="Ivanova E.P."/>
            <person name="Ng H.J."/>
            <person name="Webb H.K."/>
            <person name="Feng G."/>
            <person name="Oshima K."/>
            <person name="Hattori M."/>
            <person name="Ohkuma M."/>
            <person name="Sergeev A.F."/>
            <person name="Mikhailov V.V."/>
            <person name="Crawford R.J."/>
            <person name="Sawabe T."/>
        </authorList>
    </citation>
    <scope>NUCLEOTIDE SEQUENCE [LARGE SCALE GENOMIC DNA]</scope>
    <source>
        <strain evidence="5">A3d10 and R9SW1</strain>
    </source>
</reference>
<dbReference type="EMBL" id="CP007152">
    <property type="protein sequence ID" value="AHI33185.1"/>
    <property type="molecule type" value="Genomic_DNA"/>
</dbReference>
<dbReference type="InterPro" id="IPR011059">
    <property type="entry name" value="Metal-dep_hydrolase_composite"/>
</dbReference>
<dbReference type="PANTHER" id="PTHR43794:SF11">
    <property type="entry name" value="AMIDOHYDROLASE-RELATED DOMAIN-CONTAINING PROTEIN"/>
    <property type="match status" value="1"/>
</dbReference>
<proteinExistence type="inferred from homology"/>
<evidence type="ECO:0000259" key="3">
    <source>
        <dbReference type="Pfam" id="PF01979"/>
    </source>
</evidence>
<evidence type="ECO:0000313" key="5">
    <source>
        <dbReference type="Proteomes" id="UP000035081"/>
    </source>
</evidence>
<dbReference type="AlphaFoldDB" id="W5YVU3"/>
<keyword evidence="2" id="KW-0378">Hydrolase</keyword>
<dbReference type="HOGENOM" id="CLU_170831_0_0_6"/>
<name>W5YVU3_9GAMM</name>
<dbReference type="GO" id="GO:0016810">
    <property type="term" value="F:hydrolase activity, acting on carbon-nitrogen (but not peptide) bonds"/>
    <property type="evidence" value="ECO:0007669"/>
    <property type="project" value="InterPro"/>
</dbReference>
<feature type="domain" description="Amidohydrolase-related" evidence="3">
    <location>
        <begin position="1"/>
        <end position="74"/>
    </location>
</feature>
<evidence type="ECO:0000256" key="2">
    <source>
        <dbReference type="ARBA" id="ARBA00022801"/>
    </source>
</evidence>
<dbReference type="Gene3D" id="2.30.40.10">
    <property type="entry name" value="Urease, subunit C, domain 1"/>
    <property type="match status" value="1"/>
</dbReference>